<dbReference type="GO" id="GO:0020037">
    <property type="term" value="F:heme binding"/>
    <property type="evidence" value="ECO:0007669"/>
    <property type="project" value="InterPro"/>
</dbReference>
<evidence type="ECO:0000313" key="5">
    <source>
        <dbReference type="Proteomes" id="UP000274822"/>
    </source>
</evidence>
<evidence type="ECO:0000256" key="3">
    <source>
        <dbReference type="SAM" id="Phobius"/>
    </source>
</evidence>
<sequence>MGSYLVAATRLYLFNREVQIRLYTMSSDPTTLLLLSTRPILLALALVLFIAYTHLRRRRNPLYLLPSFPGSFLSPLDILQAARNGTDILAKLATLAQDPTLRHICVSWGWDKTTVIVSDATLIRDILVRGQANYNGAYTVERASGFRRLRQILSGGAHIGNTVGKEWKRHRGMIAPLFQPRRIVPALLPFVVARVNQMCGILERGAIEKTAVNMDVQMTIMTLDVINKYMFGLGNDELDFQDVGGVDKLGPQFNKVTSNFFSLWPRLPLIGRTAWARSGLIKARIPLDGFLNRSIDASLSRPELLVGTVAPAVANLAAHFGALTDPENRAALLREVSALIFAGYETTSYMAAFAFGVLARRKEMQDRCASEAREVFGKGIVKPESVKMEMLTRLVYLNAVIKEVQRLYPPAAFVAVEPRVDIEIGGYVIPAACNIRGASLNPTTFPSPETVDPTRWLSQPSTSGFEDVSSGNGGPSPNVADPDENFEWGEAQAGERGEEAEGARRAGRVEGCKRV</sequence>
<dbReference type="EMBL" id="RBNJ01005842">
    <property type="protein sequence ID" value="RUS28960.1"/>
    <property type="molecule type" value="Genomic_DNA"/>
</dbReference>
<dbReference type="PANTHER" id="PTHR24305:SF166">
    <property type="entry name" value="CYTOCHROME P450 12A4, MITOCHONDRIAL-RELATED"/>
    <property type="match status" value="1"/>
</dbReference>
<dbReference type="GO" id="GO:0016705">
    <property type="term" value="F:oxidoreductase activity, acting on paired donors, with incorporation or reduction of molecular oxygen"/>
    <property type="evidence" value="ECO:0007669"/>
    <property type="project" value="InterPro"/>
</dbReference>
<proteinExistence type="inferred from homology"/>
<keyword evidence="5" id="KW-1185">Reference proteome</keyword>
<dbReference type="PRINTS" id="PR00463">
    <property type="entry name" value="EP450I"/>
</dbReference>
<organism evidence="4 5">
    <name type="scientific">Jimgerdemannia flammicorona</name>
    <dbReference type="NCBI Taxonomy" id="994334"/>
    <lineage>
        <taxon>Eukaryota</taxon>
        <taxon>Fungi</taxon>
        <taxon>Fungi incertae sedis</taxon>
        <taxon>Mucoromycota</taxon>
        <taxon>Mucoromycotina</taxon>
        <taxon>Endogonomycetes</taxon>
        <taxon>Endogonales</taxon>
        <taxon>Endogonaceae</taxon>
        <taxon>Jimgerdemannia</taxon>
    </lineage>
</organism>
<protein>
    <recommendedName>
        <fullName evidence="6">Cytochrome P450</fullName>
    </recommendedName>
</protein>
<accession>A0A433QGK4</accession>
<dbReference type="InterPro" id="IPR001128">
    <property type="entry name" value="Cyt_P450"/>
</dbReference>
<dbReference type="InterPro" id="IPR002401">
    <property type="entry name" value="Cyt_P450_E_grp-I"/>
</dbReference>
<dbReference type="PANTHER" id="PTHR24305">
    <property type="entry name" value="CYTOCHROME P450"/>
    <property type="match status" value="1"/>
</dbReference>
<feature type="region of interest" description="Disordered" evidence="2">
    <location>
        <begin position="444"/>
        <end position="515"/>
    </location>
</feature>
<reference evidence="4 5" key="1">
    <citation type="journal article" date="2018" name="New Phytol.">
        <title>Phylogenomics of Endogonaceae and evolution of mycorrhizas within Mucoromycota.</title>
        <authorList>
            <person name="Chang Y."/>
            <person name="Desiro A."/>
            <person name="Na H."/>
            <person name="Sandor L."/>
            <person name="Lipzen A."/>
            <person name="Clum A."/>
            <person name="Barry K."/>
            <person name="Grigoriev I.V."/>
            <person name="Martin F.M."/>
            <person name="Stajich J.E."/>
            <person name="Smith M.E."/>
            <person name="Bonito G."/>
            <person name="Spatafora J.W."/>
        </authorList>
    </citation>
    <scope>NUCLEOTIDE SEQUENCE [LARGE SCALE GENOMIC DNA]</scope>
    <source>
        <strain evidence="4 5">AD002</strain>
    </source>
</reference>
<evidence type="ECO:0000256" key="1">
    <source>
        <dbReference type="ARBA" id="ARBA00010617"/>
    </source>
</evidence>
<keyword evidence="3" id="KW-0472">Membrane</keyword>
<keyword evidence="3" id="KW-0812">Transmembrane</keyword>
<comment type="caution">
    <text evidence="4">The sequence shown here is derived from an EMBL/GenBank/DDBJ whole genome shotgun (WGS) entry which is preliminary data.</text>
</comment>
<comment type="similarity">
    <text evidence="1">Belongs to the cytochrome P450 family.</text>
</comment>
<name>A0A433QGK4_9FUNG</name>
<evidence type="ECO:0008006" key="6">
    <source>
        <dbReference type="Google" id="ProtNLM"/>
    </source>
</evidence>
<feature type="non-terminal residue" evidence="4">
    <location>
        <position position="515"/>
    </location>
</feature>
<dbReference type="GO" id="GO:0004497">
    <property type="term" value="F:monooxygenase activity"/>
    <property type="evidence" value="ECO:0007669"/>
    <property type="project" value="InterPro"/>
</dbReference>
<dbReference type="InterPro" id="IPR036396">
    <property type="entry name" value="Cyt_P450_sf"/>
</dbReference>
<dbReference type="Gene3D" id="1.10.630.10">
    <property type="entry name" value="Cytochrome P450"/>
    <property type="match status" value="1"/>
</dbReference>
<dbReference type="InterPro" id="IPR050121">
    <property type="entry name" value="Cytochrome_P450_monoxygenase"/>
</dbReference>
<dbReference type="SUPFAM" id="SSF48264">
    <property type="entry name" value="Cytochrome P450"/>
    <property type="match status" value="1"/>
</dbReference>
<keyword evidence="3" id="KW-1133">Transmembrane helix</keyword>
<evidence type="ECO:0000256" key="2">
    <source>
        <dbReference type="SAM" id="MobiDB-lite"/>
    </source>
</evidence>
<gene>
    <name evidence="4" type="ORF">BC938DRAFT_481231</name>
</gene>
<feature type="transmembrane region" description="Helical" evidence="3">
    <location>
        <begin position="32"/>
        <end position="52"/>
    </location>
</feature>
<dbReference type="AlphaFoldDB" id="A0A433QGK4"/>
<evidence type="ECO:0000313" key="4">
    <source>
        <dbReference type="EMBL" id="RUS28960.1"/>
    </source>
</evidence>
<dbReference type="Proteomes" id="UP000274822">
    <property type="component" value="Unassembled WGS sequence"/>
</dbReference>
<feature type="compositionally biased region" description="Basic and acidic residues" evidence="2">
    <location>
        <begin position="493"/>
        <end position="515"/>
    </location>
</feature>
<dbReference type="GO" id="GO:0005506">
    <property type="term" value="F:iron ion binding"/>
    <property type="evidence" value="ECO:0007669"/>
    <property type="project" value="InterPro"/>
</dbReference>
<dbReference type="Pfam" id="PF00067">
    <property type="entry name" value="p450"/>
    <property type="match status" value="1"/>
</dbReference>